<dbReference type="PANTHER" id="PTHR30400:SF0">
    <property type="entry name" value="BIOSYNTHETIC PEPTIDOGLYCAN TRANSGLYCOSYLASE"/>
    <property type="match status" value="1"/>
</dbReference>
<evidence type="ECO:0000259" key="12">
    <source>
        <dbReference type="Pfam" id="PF00912"/>
    </source>
</evidence>
<evidence type="ECO:0000256" key="11">
    <source>
        <dbReference type="SAM" id="Phobius"/>
    </source>
</evidence>
<organism evidence="13 14">
    <name type="scientific">Sphingobacterium arenae</name>
    <dbReference type="NCBI Taxonomy" id="1280598"/>
    <lineage>
        <taxon>Bacteria</taxon>
        <taxon>Pseudomonadati</taxon>
        <taxon>Bacteroidota</taxon>
        <taxon>Sphingobacteriia</taxon>
        <taxon>Sphingobacteriales</taxon>
        <taxon>Sphingobacteriaceae</taxon>
        <taxon>Sphingobacterium</taxon>
    </lineage>
</organism>
<keyword evidence="3" id="KW-0328">Glycosyltransferase</keyword>
<evidence type="ECO:0000256" key="2">
    <source>
        <dbReference type="ARBA" id="ARBA00022519"/>
    </source>
</evidence>
<feature type="transmembrane region" description="Helical" evidence="11">
    <location>
        <begin position="21"/>
        <end position="41"/>
    </location>
</feature>
<evidence type="ECO:0000313" key="14">
    <source>
        <dbReference type="Proteomes" id="UP000606494"/>
    </source>
</evidence>
<keyword evidence="1" id="KW-1003">Cell membrane</keyword>
<keyword evidence="2" id="KW-0997">Cell inner membrane</keyword>
<evidence type="ECO:0000256" key="7">
    <source>
        <dbReference type="ARBA" id="ARBA00022984"/>
    </source>
</evidence>
<keyword evidence="8 11" id="KW-1133">Transmembrane helix</keyword>
<dbReference type="InterPro" id="IPR036950">
    <property type="entry name" value="PBP_transglycosylase"/>
</dbReference>
<dbReference type="Pfam" id="PF00912">
    <property type="entry name" value="Transgly"/>
    <property type="match status" value="1"/>
</dbReference>
<dbReference type="Gene3D" id="1.10.3810.10">
    <property type="entry name" value="Biosynthetic peptidoglycan transglycosylase-like"/>
    <property type="match status" value="1"/>
</dbReference>
<dbReference type="PANTHER" id="PTHR30400">
    <property type="entry name" value="MONOFUNCTIONAL BIOSYNTHETIC PEPTIDOGLYCAN TRANSGLYCOSYLASE"/>
    <property type="match status" value="1"/>
</dbReference>
<evidence type="ECO:0000256" key="5">
    <source>
        <dbReference type="ARBA" id="ARBA00022692"/>
    </source>
</evidence>
<evidence type="ECO:0000256" key="9">
    <source>
        <dbReference type="ARBA" id="ARBA00023136"/>
    </source>
</evidence>
<dbReference type="EMBL" id="JACNYK010000001">
    <property type="protein sequence ID" value="MBD1424761.1"/>
    <property type="molecule type" value="Genomic_DNA"/>
</dbReference>
<evidence type="ECO:0000313" key="13">
    <source>
        <dbReference type="EMBL" id="MBD1424761.1"/>
    </source>
</evidence>
<evidence type="ECO:0000256" key="6">
    <source>
        <dbReference type="ARBA" id="ARBA00022960"/>
    </source>
</evidence>
<evidence type="ECO:0000256" key="1">
    <source>
        <dbReference type="ARBA" id="ARBA00022475"/>
    </source>
</evidence>
<gene>
    <name evidence="13" type="ORF">H8B17_04120</name>
</gene>
<dbReference type="InterPro" id="IPR001264">
    <property type="entry name" value="Glyco_trans_51"/>
</dbReference>
<dbReference type="InterPro" id="IPR011812">
    <property type="entry name" value="Pep_trsgly"/>
</dbReference>
<accession>A0ABR7Y0D2</accession>
<keyword evidence="7" id="KW-0573">Peptidoglycan synthesis</keyword>
<proteinExistence type="predicted"/>
<evidence type="ECO:0000256" key="8">
    <source>
        <dbReference type="ARBA" id="ARBA00022989"/>
    </source>
</evidence>
<reference evidence="13 14" key="1">
    <citation type="submission" date="2020-08" db="EMBL/GenBank/DDBJ databases">
        <title>Sphingobacterium sp. DN00404 isolated from aquaculture water.</title>
        <authorList>
            <person name="Zhang M."/>
        </authorList>
    </citation>
    <scope>NUCLEOTIDE SEQUENCE [LARGE SCALE GENOMIC DNA]</scope>
    <source>
        <strain evidence="13 14">KCTC 32294</strain>
    </source>
</reference>
<dbReference type="SUPFAM" id="SSF53955">
    <property type="entry name" value="Lysozyme-like"/>
    <property type="match status" value="1"/>
</dbReference>
<evidence type="ECO:0000256" key="4">
    <source>
        <dbReference type="ARBA" id="ARBA00022679"/>
    </source>
</evidence>
<dbReference type="Proteomes" id="UP000606494">
    <property type="component" value="Unassembled WGS sequence"/>
</dbReference>
<keyword evidence="10" id="KW-0961">Cell wall biogenesis/degradation</keyword>
<keyword evidence="6" id="KW-0133">Cell shape</keyword>
<name>A0ABR7Y0D2_9SPHI</name>
<keyword evidence="9 11" id="KW-0472">Membrane</keyword>
<keyword evidence="14" id="KW-1185">Reference proteome</keyword>
<dbReference type="InterPro" id="IPR023346">
    <property type="entry name" value="Lysozyme-like_dom_sf"/>
</dbReference>
<comment type="caution">
    <text evidence="13">The sequence shown here is derived from an EMBL/GenBank/DDBJ whole genome shotgun (WGS) entry which is preliminary data.</text>
</comment>
<keyword evidence="5 11" id="KW-0812">Transmembrane</keyword>
<protein>
    <submittedName>
        <fullName evidence="13">Transglycosylase domain-containing protein</fullName>
    </submittedName>
</protein>
<feature type="domain" description="Glycosyl transferase family 51" evidence="12">
    <location>
        <begin position="444"/>
        <end position="592"/>
    </location>
</feature>
<sequence length="695" mass="79799">MGMRIFEKLPSLTRKQKKITLITGGIFLLLLISGLTIALSVRTRMLDEAMKKVENTLRERYHTDFNVQEYSFTGLATVTFRDIEVIPQQRDTLAKIERMAVSVRLFPLLFGDVKIGNLALRNADVTLLKRDSISNYDFLFRKQSKDTTVSVEKDVETNYAALIDGVIKQVFFKIPRNMELENFQLSYQDDSVHQRIRLPEAVMDGGDFETSLLLNDHDAQWNLSGRVNPDKQQLRVEVSSEEKNVELPFLRRKFGLTVSFDKIMFDLAQVKRVTKDSLTLAGKWSFDNLRVKHRRLSEDEVILPEAIGEGQLNIGKTAIEVDPASKIRVKEFEFQPYVKFIPKPDKVVSLSVHTGKFEAQKLFDAIPQGLFETLDGIQVEGKIAYDLDFSVNFAEPDSLAFDSKMDDQELKITSWGKADISQLNTAFTYKAYEDTVLMREIVVGTQNPKFTPLGQVASILKKTVLNTEDPYFYQHKGFEEEAFKLSIATNIKERAFKRGASTISMQLVKNVFLNRNKTLMRKFEEILLVWLMEGSGQVSKDRMFEVYLNVIEWGKNVYGIQEASSYYFGKTPAQLNIGESLYLSSIIPRPKTGLSSFDYTGHLKPWVQRHFNTYGYIMNKLGQLQDEHVPETYGFYGVVLEPGLRPPRPKGLIDTAFREIDPEQEAIMQEMERDEARRKSLLEKLFGKEDVEREE</sequence>
<evidence type="ECO:0000256" key="3">
    <source>
        <dbReference type="ARBA" id="ARBA00022676"/>
    </source>
</evidence>
<evidence type="ECO:0000256" key="10">
    <source>
        <dbReference type="ARBA" id="ARBA00023316"/>
    </source>
</evidence>
<keyword evidence="4" id="KW-0808">Transferase</keyword>